<sequence length="189" mass="20995">MNFSATVNVLRLFVNPKLCIPQTTIENFGQLPIPIGPSIKAVVLDKDNCFAYPHTNNVWSDYERKKTWTKLKETYPGASLLIVSNSAGSSDDAGGIQATNLEQTVGVPVLRHSVKKPGCRDEILDYFAKHNITSEPHEIAVVGDRLFTDILMANLMGSHGVWVRQGVKPPTGPLTFIERKLYKWMSPES</sequence>
<dbReference type="GO" id="GO:0008962">
    <property type="term" value="F:phosphatidylglycerophosphatase activity"/>
    <property type="evidence" value="ECO:0007669"/>
    <property type="project" value="InterPro"/>
</dbReference>
<gene>
    <name evidence="1" type="ORF">LAME_0G18162G</name>
</gene>
<dbReference type="FunFam" id="3.40.50.1000:FF:000165">
    <property type="entry name" value="HAD superfamily phosphatase"/>
    <property type="match status" value="1"/>
</dbReference>
<dbReference type="Pfam" id="PF09419">
    <property type="entry name" value="PGP_phosphatase"/>
    <property type="match status" value="1"/>
</dbReference>
<name>A0A1G4KBZ9_9SACH</name>
<dbReference type="GO" id="GO:0005739">
    <property type="term" value="C:mitochondrion"/>
    <property type="evidence" value="ECO:0007669"/>
    <property type="project" value="TreeGrafter"/>
</dbReference>
<reference evidence="2" key="1">
    <citation type="submission" date="2016-03" db="EMBL/GenBank/DDBJ databases">
        <authorList>
            <person name="Devillers Hugo."/>
        </authorList>
    </citation>
    <scope>NUCLEOTIDE SEQUENCE [LARGE SCALE GENOMIC DNA]</scope>
</reference>
<dbReference type="Gene3D" id="3.40.50.1000">
    <property type="entry name" value="HAD superfamily/HAD-like"/>
    <property type="match status" value="1"/>
</dbReference>
<organism evidence="1 2">
    <name type="scientific">Lachancea meyersii CBS 8951</name>
    <dbReference type="NCBI Taxonomy" id="1266667"/>
    <lineage>
        <taxon>Eukaryota</taxon>
        <taxon>Fungi</taxon>
        <taxon>Dikarya</taxon>
        <taxon>Ascomycota</taxon>
        <taxon>Saccharomycotina</taxon>
        <taxon>Saccharomycetes</taxon>
        <taxon>Saccharomycetales</taxon>
        <taxon>Saccharomycetaceae</taxon>
        <taxon>Lachancea</taxon>
    </lineage>
</organism>
<dbReference type="Proteomes" id="UP000191144">
    <property type="component" value="Chromosome G"/>
</dbReference>
<dbReference type="NCBIfam" id="TIGR01662">
    <property type="entry name" value="HAD-SF-IIIA"/>
    <property type="match status" value="1"/>
</dbReference>
<dbReference type="PANTHER" id="PTHR19288">
    <property type="entry name" value="4-NITROPHENYLPHOSPHATASE-RELATED"/>
    <property type="match status" value="1"/>
</dbReference>
<dbReference type="InterPro" id="IPR027706">
    <property type="entry name" value="PGP_Pase"/>
</dbReference>
<dbReference type="InterPro" id="IPR006549">
    <property type="entry name" value="HAD-SF_hydro_IIIA"/>
</dbReference>
<dbReference type="InterPro" id="IPR023214">
    <property type="entry name" value="HAD_sf"/>
</dbReference>
<dbReference type="NCBIfam" id="TIGR01668">
    <property type="entry name" value="YqeG_hyp_ppase"/>
    <property type="match status" value="1"/>
</dbReference>
<protein>
    <submittedName>
        <fullName evidence="1">LAME_0G18162g1_1</fullName>
    </submittedName>
</protein>
<dbReference type="OrthoDB" id="198652at2759"/>
<dbReference type="InterPro" id="IPR010021">
    <property type="entry name" value="PGPP1/Gep4"/>
</dbReference>
<dbReference type="SUPFAM" id="SSF56784">
    <property type="entry name" value="HAD-like"/>
    <property type="match status" value="1"/>
</dbReference>
<dbReference type="GO" id="GO:0032049">
    <property type="term" value="P:cardiolipin biosynthetic process"/>
    <property type="evidence" value="ECO:0007669"/>
    <property type="project" value="TreeGrafter"/>
</dbReference>
<dbReference type="InterPro" id="IPR036412">
    <property type="entry name" value="HAD-like_sf"/>
</dbReference>
<proteinExistence type="predicted"/>
<accession>A0A1G4KBZ9</accession>
<dbReference type="AlphaFoldDB" id="A0A1G4KBZ9"/>
<dbReference type="EMBL" id="LT598484">
    <property type="protein sequence ID" value="SCV01737.1"/>
    <property type="molecule type" value="Genomic_DNA"/>
</dbReference>
<evidence type="ECO:0000313" key="1">
    <source>
        <dbReference type="EMBL" id="SCV01737.1"/>
    </source>
</evidence>
<dbReference type="PANTHER" id="PTHR19288:SF25">
    <property type="entry name" value="PHOSPHATIDYLGLYCEROPHOSPHATASE GEP4, MITOCHONDRIAL"/>
    <property type="match status" value="1"/>
</dbReference>
<evidence type="ECO:0000313" key="2">
    <source>
        <dbReference type="Proteomes" id="UP000191144"/>
    </source>
</evidence>
<keyword evidence="2" id="KW-1185">Reference proteome</keyword>